<dbReference type="VEuPathDB" id="FungiDB:LEMA_uP084310.1"/>
<dbReference type="Proteomes" id="UP000002668">
    <property type="component" value="Genome"/>
</dbReference>
<sequence length="72" mass="8346">MQASPVSEAWEVHVADWERRQRLQHTRLALLRPCPLWRHQTAQSFPVQCAIPRPVRAGRWSRSDGRLGCAKC</sequence>
<evidence type="ECO:0000313" key="1">
    <source>
        <dbReference type="EMBL" id="CBX99192.1"/>
    </source>
</evidence>
<protein>
    <submittedName>
        <fullName evidence="1">Uncharacterized protein</fullName>
    </submittedName>
</protein>
<dbReference type="AlphaFoldDB" id="E5A6E7"/>
<organism evidence="1 2">
    <name type="scientific">Leptosphaeria maculans (strain JN3 / isolate v23.1.3 / race Av1-4-5-6-7-8)</name>
    <name type="common">Blackleg fungus</name>
    <name type="synonym">Phoma lingam</name>
    <dbReference type="NCBI Taxonomy" id="985895"/>
    <lineage>
        <taxon>Eukaryota</taxon>
        <taxon>Fungi</taxon>
        <taxon>Dikarya</taxon>
        <taxon>Ascomycota</taxon>
        <taxon>Pezizomycotina</taxon>
        <taxon>Dothideomycetes</taxon>
        <taxon>Pleosporomycetidae</taxon>
        <taxon>Pleosporales</taxon>
        <taxon>Pleosporineae</taxon>
        <taxon>Leptosphaeriaceae</taxon>
        <taxon>Plenodomus</taxon>
        <taxon>Plenodomus lingam/Leptosphaeria maculans species complex</taxon>
    </lineage>
</organism>
<dbReference type="EMBL" id="FP929135">
    <property type="protein sequence ID" value="CBX99192.1"/>
    <property type="molecule type" value="Genomic_DNA"/>
</dbReference>
<dbReference type="HOGENOM" id="CLU_2722678_0_0_1"/>
<evidence type="ECO:0000313" key="2">
    <source>
        <dbReference type="Proteomes" id="UP000002668"/>
    </source>
</evidence>
<reference evidence="2" key="1">
    <citation type="journal article" date="2011" name="Nat. Commun.">
        <title>Effector diversification within compartments of the Leptosphaeria maculans genome affected by Repeat-Induced Point mutations.</title>
        <authorList>
            <person name="Rouxel T."/>
            <person name="Grandaubert J."/>
            <person name="Hane J.K."/>
            <person name="Hoede C."/>
            <person name="van de Wouw A.P."/>
            <person name="Couloux A."/>
            <person name="Dominguez V."/>
            <person name="Anthouard V."/>
            <person name="Bally P."/>
            <person name="Bourras S."/>
            <person name="Cozijnsen A.J."/>
            <person name="Ciuffetti L.M."/>
            <person name="Degrave A."/>
            <person name="Dilmaghani A."/>
            <person name="Duret L."/>
            <person name="Fudal I."/>
            <person name="Goodwin S.B."/>
            <person name="Gout L."/>
            <person name="Glaser N."/>
            <person name="Linglin J."/>
            <person name="Kema G.H.J."/>
            <person name="Lapalu N."/>
            <person name="Lawrence C.B."/>
            <person name="May K."/>
            <person name="Meyer M."/>
            <person name="Ollivier B."/>
            <person name="Poulain J."/>
            <person name="Schoch C.L."/>
            <person name="Simon A."/>
            <person name="Spatafora J.W."/>
            <person name="Stachowiak A."/>
            <person name="Turgeon B.G."/>
            <person name="Tyler B.M."/>
            <person name="Vincent D."/>
            <person name="Weissenbach J."/>
            <person name="Amselem J."/>
            <person name="Quesneville H."/>
            <person name="Oliver R.P."/>
            <person name="Wincker P."/>
            <person name="Balesdent M.-H."/>
            <person name="Howlett B.J."/>
        </authorList>
    </citation>
    <scope>NUCLEOTIDE SEQUENCE [LARGE SCALE GENOMIC DNA]</scope>
    <source>
        <strain evidence="2">JN3 / isolate v23.1.3 / race Av1-4-5-6-7-8</strain>
    </source>
</reference>
<dbReference type="InParanoid" id="E5A6E7"/>
<gene>
    <name evidence="1" type="ORF">LEMA_uP084310.1</name>
</gene>
<accession>E5A6E7</accession>
<keyword evidence="2" id="KW-1185">Reference proteome</keyword>
<name>E5A6E7_LEPMJ</name>
<proteinExistence type="predicted"/>